<dbReference type="RefSeq" id="WP_179788929.1">
    <property type="nucleotide sequence ID" value="NZ_BAAARR010000023.1"/>
</dbReference>
<reference evidence="2 3" key="1">
    <citation type="submission" date="2020-07" db="EMBL/GenBank/DDBJ databases">
        <title>Sequencing the genomes of 1000 actinobacteria strains.</title>
        <authorList>
            <person name="Klenk H.-P."/>
        </authorList>
    </citation>
    <scope>NUCLEOTIDE SEQUENCE [LARGE SCALE GENOMIC DNA]</scope>
    <source>
        <strain evidence="2 3">DSM 18448</strain>
    </source>
</reference>
<proteinExistence type="predicted"/>
<dbReference type="EMBL" id="JACBZH010000001">
    <property type="protein sequence ID" value="NYH91337.1"/>
    <property type="molecule type" value="Genomic_DNA"/>
</dbReference>
<dbReference type="Pfam" id="PF01636">
    <property type="entry name" value="APH"/>
    <property type="match status" value="1"/>
</dbReference>
<evidence type="ECO:0000313" key="2">
    <source>
        <dbReference type="EMBL" id="NYH91337.1"/>
    </source>
</evidence>
<dbReference type="Proteomes" id="UP000579605">
    <property type="component" value="Unassembled WGS sequence"/>
</dbReference>
<dbReference type="InterPro" id="IPR011009">
    <property type="entry name" value="Kinase-like_dom_sf"/>
</dbReference>
<protein>
    <submittedName>
        <fullName evidence="2">Aminoglycoside phosphotransferase (APT) family kinase protein</fullName>
    </submittedName>
</protein>
<organism evidence="2 3">
    <name type="scientific">Actinopolymorpha rutila</name>
    <dbReference type="NCBI Taxonomy" id="446787"/>
    <lineage>
        <taxon>Bacteria</taxon>
        <taxon>Bacillati</taxon>
        <taxon>Actinomycetota</taxon>
        <taxon>Actinomycetes</taxon>
        <taxon>Propionibacteriales</taxon>
        <taxon>Actinopolymorphaceae</taxon>
        <taxon>Actinopolymorpha</taxon>
    </lineage>
</organism>
<sequence length="305" mass="32947">MGNREYTQPPEQTLRWVETAVGADARVVRVSRLHGGLTATMDRLTVVAGGRELDVVLRRWAGDQWQEWGPGLVDREAAALRALADHDLPVPRLLAADSSGRQTGVPALLMTALPGHPARSPTDIVDGVRQTATVLSRVHRVPAAGLAATDPHGFDERTIRGWTRDPGLASAVNEAVATAPESAHPQVLVHGDFQPLNMLWRDRALSGVVDWTFAGSGRRETDAGLCRLGLAALLSAEAAEDFLHWYEKEAGVRVDPRADLRGLLAFESSWLPFASEQMPRSAPADHRAMAGQVETVIRAALARLG</sequence>
<dbReference type="InterPro" id="IPR051678">
    <property type="entry name" value="AGP_Transferase"/>
</dbReference>
<feature type="domain" description="Aminoglycoside phosphotransferase" evidence="1">
    <location>
        <begin position="51"/>
        <end position="249"/>
    </location>
</feature>
<name>A0A852ZDX2_9ACTN</name>
<dbReference type="Gene3D" id="3.30.200.20">
    <property type="entry name" value="Phosphorylase Kinase, domain 1"/>
    <property type="match status" value="1"/>
</dbReference>
<dbReference type="Gene3D" id="3.90.1200.10">
    <property type="match status" value="1"/>
</dbReference>
<comment type="caution">
    <text evidence="2">The sequence shown here is derived from an EMBL/GenBank/DDBJ whole genome shotgun (WGS) entry which is preliminary data.</text>
</comment>
<keyword evidence="2" id="KW-0418">Kinase</keyword>
<dbReference type="PANTHER" id="PTHR21310">
    <property type="entry name" value="AMINOGLYCOSIDE PHOSPHOTRANSFERASE-RELATED-RELATED"/>
    <property type="match status" value="1"/>
</dbReference>
<keyword evidence="2" id="KW-0808">Transferase</keyword>
<evidence type="ECO:0000313" key="3">
    <source>
        <dbReference type="Proteomes" id="UP000579605"/>
    </source>
</evidence>
<dbReference type="SUPFAM" id="SSF56112">
    <property type="entry name" value="Protein kinase-like (PK-like)"/>
    <property type="match status" value="1"/>
</dbReference>
<gene>
    <name evidence="2" type="ORF">F4554_003975</name>
</gene>
<evidence type="ECO:0000259" key="1">
    <source>
        <dbReference type="Pfam" id="PF01636"/>
    </source>
</evidence>
<accession>A0A852ZDX2</accession>
<dbReference type="GO" id="GO:0016301">
    <property type="term" value="F:kinase activity"/>
    <property type="evidence" value="ECO:0007669"/>
    <property type="project" value="UniProtKB-KW"/>
</dbReference>
<keyword evidence="3" id="KW-1185">Reference proteome</keyword>
<dbReference type="InterPro" id="IPR002575">
    <property type="entry name" value="Aminoglycoside_PTrfase"/>
</dbReference>
<dbReference type="AlphaFoldDB" id="A0A852ZDX2"/>